<dbReference type="Proteomes" id="UP000837857">
    <property type="component" value="Chromosome 14"/>
</dbReference>
<feature type="non-terminal residue" evidence="1">
    <location>
        <position position="1"/>
    </location>
</feature>
<reference evidence="1" key="1">
    <citation type="submission" date="2022-03" db="EMBL/GenBank/DDBJ databases">
        <authorList>
            <person name="Martin H S."/>
        </authorList>
    </citation>
    <scope>NUCLEOTIDE SEQUENCE</scope>
</reference>
<gene>
    <name evidence="1" type="ORF">IPOD504_LOCUS4010</name>
</gene>
<proteinExistence type="predicted"/>
<accession>A0ABN8HXC2</accession>
<evidence type="ECO:0000313" key="2">
    <source>
        <dbReference type="Proteomes" id="UP000837857"/>
    </source>
</evidence>
<keyword evidence="2" id="KW-1185">Reference proteome</keyword>
<protein>
    <submittedName>
        <fullName evidence="1">Uncharacterized protein</fullName>
    </submittedName>
</protein>
<name>A0ABN8HXC2_9NEOP</name>
<dbReference type="EMBL" id="OW152826">
    <property type="protein sequence ID" value="CAH2042683.1"/>
    <property type="molecule type" value="Genomic_DNA"/>
</dbReference>
<evidence type="ECO:0000313" key="1">
    <source>
        <dbReference type="EMBL" id="CAH2042683.1"/>
    </source>
</evidence>
<organism evidence="1 2">
    <name type="scientific">Iphiclides podalirius</name>
    <name type="common">scarce swallowtail</name>
    <dbReference type="NCBI Taxonomy" id="110791"/>
    <lineage>
        <taxon>Eukaryota</taxon>
        <taxon>Metazoa</taxon>
        <taxon>Ecdysozoa</taxon>
        <taxon>Arthropoda</taxon>
        <taxon>Hexapoda</taxon>
        <taxon>Insecta</taxon>
        <taxon>Pterygota</taxon>
        <taxon>Neoptera</taxon>
        <taxon>Endopterygota</taxon>
        <taxon>Lepidoptera</taxon>
        <taxon>Glossata</taxon>
        <taxon>Ditrysia</taxon>
        <taxon>Papilionoidea</taxon>
        <taxon>Papilionidae</taxon>
        <taxon>Papilioninae</taxon>
        <taxon>Iphiclides</taxon>
    </lineage>
</organism>
<sequence>MGVEGVMVSYNYSENGELANILTVAASGIMFSKRWVLTHGSILSPLKEAGAIKNAKGHPILNEEFYDKLPEIYVTCEKQQPDVRTVYEEVEALSRQRNLDYDPDFEHSCYQISVLTGRICHVWQCPVLDRCVDDILYSWTIGHRDGDLMKQKELGKALLSVFVLVDLEDGNRVETEKCVE</sequence>